<dbReference type="EMBL" id="CAMGYJ010000005">
    <property type="protein sequence ID" value="CAI0423216.1"/>
    <property type="molecule type" value="Genomic_DNA"/>
</dbReference>
<dbReference type="GO" id="GO:0046983">
    <property type="term" value="F:protein dimerization activity"/>
    <property type="evidence" value="ECO:0007669"/>
    <property type="project" value="InterPro"/>
</dbReference>
<feature type="compositionally biased region" description="Low complexity" evidence="7">
    <location>
        <begin position="24"/>
        <end position="33"/>
    </location>
</feature>
<protein>
    <recommendedName>
        <fullName evidence="8">BHLH domain-containing protein</fullName>
    </recommendedName>
</protein>
<keyword evidence="5" id="KW-0804">Transcription</keyword>
<dbReference type="InterPro" id="IPR036638">
    <property type="entry name" value="HLH_DNA-bd_sf"/>
</dbReference>
<feature type="compositionally biased region" description="Low complexity" evidence="7">
    <location>
        <begin position="57"/>
        <end position="70"/>
    </location>
</feature>
<dbReference type="CDD" id="cd11393">
    <property type="entry name" value="bHLH_AtbHLH_like"/>
    <property type="match status" value="1"/>
</dbReference>
<evidence type="ECO:0000313" key="10">
    <source>
        <dbReference type="Proteomes" id="UP001154282"/>
    </source>
</evidence>
<dbReference type="Gene3D" id="4.10.280.10">
    <property type="entry name" value="Helix-loop-helix DNA-binding domain"/>
    <property type="match status" value="1"/>
</dbReference>
<feature type="compositionally biased region" description="Acidic residues" evidence="7">
    <location>
        <begin position="102"/>
        <end position="116"/>
    </location>
</feature>
<dbReference type="InterPro" id="IPR045843">
    <property type="entry name" value="IND-like"/>
</dbReference>
<keyword evidence="6" id="KW-0539">Nucleus</keyword>
<dbReference type="InterPro" id="IPR011598">
    <property type="entry name" value="bHLH_dom"/>
</dbReference>
<evidence type="ECO:0000256" key="6">
    <source>
        <dbReference type="ARBA" id="ARBA00023242"/>
    </source>
</evidence>
<evidence type="ECO:0000259" key="8">
    <source>
        <dbReference type="PROSITE" id="PS50888"/>
    </source>
</evidence>
<comment type="caution">
    <text evidence="9">The sequence shown here is derived from an EMBL/GenBank/DDBJ whole genome shotgun (WGS) entry which is preliminary data.</text>
</comment>
<keyword evidence="3" id="KW-0805">Transcription regulation</keyword>
<evidence type="ECO:0000256" key="3">
    <source>
        <dbReference type="ARBA" id="ARBA00023015"/>
    </source>
</evidence>
<reference evidence="9" key="1">
    <citation type="submission" date="2022-08" db="EMBL/GenBank/DDBJ databases">
        <authorList>
            <person name="Gutierrez-Valencia J."/>
        </authorList>
    </citation>
    <scope>NUCLEOTIDE SEQUENCE</scope>
</reference>
<accession>A0AAV0KM96</accession>
<keyword evidence="4" id="KW-0238">DNA-binding</keyword>
<gene>
    <name evidence="9" type="ORF">LITE_LOCUS19434</name>
</gene>
<feature type="region of interest" description="Disordered" evidence="7">
    <location>
        <begin position="49"/>
        <end position="116"/>
    </location>
</feature>
<dbReference type="GO" id="GO:0005634">
    <property type="term" value="C:nucleus"/>
    <property type="evidence" value="ECO:0007669"/>
    <property type="project" value="UniProtKB-SubCell"/>
</dbReference>
<sequence>MLSNIMHQQQQQTSDSPNSYLLPNSASTNTSASSYPNLMLNCFPHHDDEQQQHQLMSSSSSINGPHSSWSHLLLRGGLSTEEEEEEEEATKRRRIGSHDQAKEEEEEEEGKDEDDQLQYQELCLSNNSYYPSLLHPPLSVLPNIKPEVILLNPQAHQETNNLLLMYANNHHHQFYNNDIPFPPPPPSSSPFRASSSSSCCDVSTTTTTTTAKSMLDFSSYRNTIDHPHPDHSISSECGRTAKTGGVVCDYNKKARVPPPPPHHQHQQQASRRSSQPFLKVRKEKLGDRITALHQLVSPFGKTDTASVLLEAIGYIRFLQTQVEALSSPYLGTNNAAASLSHSNNITGQHAAQEVKPGDLRSRGLCLVPVTCTQLVGGSEVVGADYWAPAIGGGPF</sequence>
<dbReference type="FunFam" id="4.10.280.10:FF:000032">
    <property type="entry name" value="Transcription factor bHLH123 family"/>
    <property type="match status" value="1"/>
</dbReference>
<name>A0AAV0KM96_9ROSI</name>
<evidence type="ECO:0000256" key="2">
    <source>
        <dbReference type="ARBA" id="ARBA00011738"/>
    </source>
</evidence>
<comment type="subunit">
    <text evidence="2">Homodimer.</text>
</comment>
<feature type="region of interest" description="Disordered" evidence="7">
    <location>
        <begin position="1"/>
        <end position="33"/>
    </location>
</feature>
<feature type="compositionally biased region" description="Polar residues" evidence="7">
    <location>
        <begin position="1"/>
        <end position="22"/>
    </location>
</feature>
<dbReference type="GO" id="GO:0000978">
    <property type="term" value="F:RNA polymerase II cis-regulatory region sequence-specific DNA binding"/>
    <property type="evidence" value="ECO:0007669"/>
    <property type="project" value="TreeGrafter"/>
</dbReference>
<dbReference type="SUPFAM" id="SSF47459">
    <property type="entry name" value="HLH, helix-loop-helix DNA-binding domain"/>
    <property type="match status" value="1"/>
</dbReference>
<feature type="domain" description="BHLH" evidence="8">
    <location>
        <begin position="269"/>
        <end position="318"/>
    </location>
</feature>
<comment type="subcellular location">
    <subcellularLocation>
        <location evidence="1">Nucleus</location>
    </subcellularLocation>
</comment>
<feature type="region of interest" description="Disordered" evidence="7">
    <location>
        <begin position="252"/>
        <end position="276"/>
    </location>
</feature>
<evidence type="ECO:0000256" key="7">
    <source>
        <dbReference type="SAM" id="MobiDB-lite"/>
    </source>
</evidence>
<keyword evidence="10" id="KW-1185">Reference proteome</keyword>
<evidence type="ECO:0000313" key="9">
    <source>
        <dbReference type="EMBL" id="CAI0423216.1"/>
    </source>
</evidence>
<dbReference type="GO" id="GO:0000981">
    <property type="term" value="F:DNA-binding transcription factor activity, RNA polymerase II-specific"/>
    <property type="evidence" value="ECO:0007669"/>
    <property type="project" value="TreeGrafter"/>
</dbReference>
<evidence type="ECO:0000256" key="1">
    <source>
        <dbReference type="ARBA" id="ARBA00004123"/>
    </source>
</evidence>
<evidence type="ECO:0000256" key="5">
    <source>
        <dbReference type="ARBA" id="ARBA00023163"/>
    </source>
</evidence>
<dbReference type="PANTHER" id="PTHR16223">
    <property type="entry name" value="TRANSCRIPTION FACTOR BHLH83-RELATED"/>
    <property type="match status" value="1"/>
</dbReference>
<dbReference type="AlphaFoldDB" id="A0AAV0KM96"/>
<proteinExistence type="predicted"/>
<dbReference type="InterPro" id="IPR045239">
    <property type="entry name" value="bHLH95_bHLH"/>
</dbReference>
<evidence type="ECO:0000256" key="4">
    <source>
        <dbReference type="ARBA" id="ARBA00023125"/>
    </source>
</evidence>
<dbReference type="PANTHER" id="PTHR16223:SF53">
    <property type="entry name" value="TRANSCRIPTION FACTOR BHLH68-LIKE"/>
    <property type="match status" value="1"/>
</dbReference>
<organism evidence="9 10">
    <name type="scientific">Linum tenue</name>
    <dbReference type="NCBI Taxonomy" id="586396"/>
    <lineage>
        <taxon>Eukaryota</taxon>
        <taxon>Viridiplantae</taxon>
        <taxon>Streptophyta</taxon>
        <taxon>Embryophyta</taxon>
        <taxon>Tracheophyta</taxon>
        <taxon>Spermatophyta</taxon>
        <taxon>Magnoliopsida</taxon>
        <taxon>eudicotyledons</taxon>
        <taxon>Gunneridae</taxon>
        <taxon>Pentapetalae</taxon>
        <taxon>rosids</taxon>
        <taxon>fabids</taxon>
        <taxon>Malpighiales</taxon>
        <taxon>Linaceae</taxon>
        <taxon>Linum</taxon>
    </lineage>
</organism>
<dbReference type="PROSITE" id="PS50888">
    <property type="entry name" value="BHLH"/>
    <property type="match status" value="1"/>
</dbReference>
<dbReference type="Proteomes" id="UP001154282">
    <property type="component" value="Unassembled WGS sequence"/>
</dbReference>